<keyword evidence="2" id="KW-1185">Reference proteome</keyword>
<sequence length="239" mass="27528">MRPFFIVIWAFFLKLSKRLEQIEQIEQMVTADYTHIWDCCCDHGLLGAALLSRLAAPNIHFVDIVPKLMDELEGKLQRFYSHSLSRWKTHCIDVATLPLDKHQGKHLVIIAGVGGDLMIKFVEALHHKYPELAIDFLLCPVHHQFALRQKLIELQFSLKDEVLLEDNKRFYEVMLVTSVTDENAPISAVGDKIWQSTSLKQANIAEKYLRKTLCHYQRIEQGNINSVTHIIAAYHTVVL</sequence>
<dbReference type="SUPFAM" id="SSF53335">
    <property type="entry name" value="S-adenosyl-L-methionine-dependent methyltransferases"/>
    <property type="match status" value="1"/>
</dbReference>
<gene>
    <name evidence="1" type="ORF">VAE063_1000151</name>
</gene>
<organism evidence="1 2">
    <name type="scientific">Vibrio aestuarianus</name>
    <dbReference type="NCBI Taxonomy" id="28171"/>
    <lineage>
        <taxon>Bacteria</taxon>
        <taxon>Pseudomonadati</taxon>
        <taxon>Pseudomonadota</taxon>
        <taxon>Gammaproteobacteria</taxon>
        <taxon>Vibrionales</taxon>
        <taxon>Vibrionaceae</taxon>
        <taxon>Vibrio</taxon>
    </lineage>
</organism>
<dbReference type="Gene3D" id="3.40.50.150">
    <property type="entry name" value="Vaccinia Virus protein VP39"/>
    <property type="match status" value="1"/>
</dbReference>
<evidence type="ECO:0000313" key="2">
    <source>
        <dbReference type="Proteomes" id="UP001152658"/>
    </source>
</evidence>
<name>A0ABM9FHL0_9VIBR</name>
<dbReference type="InterPro" id="IPR016876">
    <property type="entry name" value="UCP028234"/>
</dbReference>
<evidence type="ECO:0000313" key="1">
    <source>
        <dbReference type="EMBL" id="CAH8189889.1"/>
    </source>
</evidence>
<keyword evidence="1" id="KW-0489">Methyltransferase</keyword>
<dbReference type="Pfam" id="PF12847">
    <property type="entry name" value="Methyltransf_18"/>
    <property type="match status" value="1"/>
</dbReference>
<keyword evidence="1" id="KW-0808">Transferase</keyword>
<dbReference type="PANTHER" id="PTHR38451:SF1">
    <property type="entry name" value="TRNA (ADENINE(22)-N(1))-METHYLTRANSFERASE"/>
    <property type="match status" value="1"/>
</dbReference>
<accession>A0ABM9FHL0</accession>
<protein>
    <submittedName>
        <fullName evidence="1">SAM-dependent methyltransferase</fullName>
    </submittedName>
</protein>
<dbReference type="InterPro" id="IPR029063">
    <property type="entry name" value="SAM-dependent_MTases_sf"/>
</dbReference>
<proteinExistence type="predicted"/>
<dbReference type="GO" id="GO:0032259">
    <property type="term" value="P:methylation"/>
    <property type="evidence" value="ECO:0007669"/>
    <property type="project" value="UniProtKB-KW"/>
</dbReference>
<dbReference type="RefSeq" id="WP_168524272.1">
    <property type="nucleotide sequence ID" value="NZ_CALYLA010000025.1"/>
</dbReference>
<dbReference type="PIRSF" id="PIRSF028234">
    <property type="entry name" value="UCP028234"/>
    <property type="match status" value="1"/>
</dbReference>
<comment type="caution">
    <text evidence="1">The sequence shown here is derived from an EMBL/GenBank/DDBJ whole genome shotgun (WGS) entry which is preliminary data.</text>
</comment>
<dbReference type="GO" id="GO:0008168">
    <property type="term" value="F:methyltransferase activity"/>
    <property type="evidence" value="ECO:0007669"/>
    <property type="project" value="UniProtKB-KW"/>
</dbReference>
<dbReference type="Proteomes" id="UP001152658">
    <property type="component" value="Unassembled WGS sequence"/>
</dbReference>
<dbReference type="PANTHER" id="PTHR38451">
    <property type="entry name" value="TRNA (ADENINE(22)-N(1))-METHYLTRANSFERASE"/>
    <property type="match status" value="1"/>
</dbReference>
<reference evidence="1" key="1">
    <citation type="submission" date="2022-06" db="EMBL/GenBank/DDBJ databases">
        <authorList>
            <person name="Goudenege D."/>
            <person name="Le Roux F."/>
        </authorList>
    </citation>
    <scope>NUCLEOTIDE SEQUENCE</scope>
    <source>
        <strain evidence="1">12-063</strain>
    </source>
</reference>
<dbReference type="EMBL" id="CALYLK010000001">
    <property type="protein sequence ID" value="CAH8189889.1"/>
    <property type="molecule type" value="Genomic_DNA"/>
</dbReference>